<dbReference type="SFLD" id="SFLDG00363">
    <property type="entry name" value="AMPS_(cytGST):_Alpha-__Mu-__Pi"/>
    <property type="match status" value="1"/>
</dbReference>
<dbReference type="PROSITE" id="PS50404">
    <property type="entry name" value="GST_NTER"/>
    <property type="match status" value="1"/>
</dbReference>
<dbReference type="SFLD" id="SFLDG01205">
    <property type="entry name" value="AMPS.1"/>
    <property type="match status" value="1"/>
</dbReference>
<sequence>MAPQYKLHYFDVTALGEPARYILAYGKADWEDIRYSHEQWEKVKSTMPFGQMPVLILDGKQYAQSGAIARYLAKQYGLAGKDDLEALQIDMVVDLTTDFRTKIGGWFYDPVPESKALKEGPLFKEQMPFYLNKFEEMVKANGGYLVNGKLSLADIFFVAPLNYYKAIAGKDFLVGYPGLQELVKKVESQPNIASYIAKRPSNPENK</sequence>
<gene>
    <name evidence="6" type="primary">GST1_4</name>
    <name evidence="6" type="ORF">g.19739</name>
</gene>
<comment type="catalytic activity">
    <reaction evidence="3">
        <text>RX + glutathione = an S-substituted glutathione + a halide anion + H(+)</text>
        <dbReference type="Rhea" id="RHEA:16437"/>
        <dbReference type="ChEBI" id="CHEBI:15378"/>
        <dbReference type="ChEBI" id="CHEBI:16042"/>
        <dbReference type="ChEBI" id="CHEBI:17792"/>
        <dbReference type="ChEBI" id="CHEBI:57925"/>
        <dbReference type="ChEBI" id="CHEBI:90779"/>
        <dbReference type="EC" id="2.5.1.18"/>
    </reaction>
</comment>
<dbReference type="SUPFAM" id="SSF47616">
    <property type="entry name" value="GST C-terminal domain-like"/>
    <property type="match status" value="1"/>
</dbReference>
<dbReference type="InterPro" id="IPR050213">
    <property type="entry name" value="GST_superfamily"/>
</dbReference>
<dbReference type="InterPro" id="IPR004046">
    <property type="entry name" value="GST_C"/>
</dbReference>
<dbReference type="SUPFAM" id="SSF52833">
    <property type="entry name" value="Thioredoxin-like"/>
    <property type="match status" value="1"/>
</dbReference>
<dbReference type="PANTHER" id="PTHR11571:SF224">
    <property type="entry name" value="HEMATOPOIETIC PROSTAGLANDIN D SYNTHASE"/>
    <property type="match status" value="1"/>
</dbReference>
<feature type="domain" description="GST C-terminal" evidence="5">
    <location>
        <begin position="82"/>
        <end position="204"/>
    </location>
</feature>
<evidence type="ECO:0000256" key="1">
    <source>
        <dbReference type="ARBA" id="ARBA00012452"/>
    </source>
</evidence>
<evidence type="ECO:0000259" key="4">
    <source>
        <dbReference type="PROSITE" id="PS50404"/>
    </source>
</evidence>
<keyword evidence="2 6" id="KW-0808">Transferase</keyword>
<name>A0A1D1ZBH7_9ARAE</name>
<dbReference type="Gene3D" id="1.20.1050.10">
    <property type="match status" value="1"/>
</dbReference>
<dbReference type="EC" id="2.5.1.18" evidence="1"/>
<evidence type="ECO:0000256" key="3">
    <source>
        <dbReference type="ARBA" id="ARBA00047960"/>
    </source>
</evidence>
<dbReference type="EMBL" id="GDJX01003696">
    <property type="protein sequence ID" value="JAT64240.1"/>
    <property type="molecule type" value="Transcribed_RNA"/>
</dbReference>
<accession>A0A1D1ZBH7</accession>
<dbReference type="CDD" id="cd03039">
    <property type="entry name" value="GST_N_Sigma_like"/>
    <property type="match status" value="1"/>
</dbReference>
<evidence type="ECO:0000256" key="2">
    <source>
        <dbReference type="ARBA" id="ARBA00022679"/>
    </source>
</evidence>
<dbReference type="InterPro" id="IPR040079">
    <property type="entry name" value="Glutathione_S-Trfase"/>
</dbReference>
<dbReference type="Gene3D" id="3.40.30.10">
    <property type="entry name" value="Glutaredoxin"/>
    <property type="match status" value="1"/>
</dbReference>
<dbReference type="CDD" id="cd03192">
    <property type="entry name" value="GST_C_Sigma_like"/>
    <property type="match status" value="1"/>
</dbReference>
<organism evidence="6">
    <name type="scientific">Anthurium amnicola</name>
    <dbReference type="NCBI Taxonomy" id="1678845"/>
    <lineage>
        <taxon>Eukaryota</taxon>
        <taxon>Viridiplantae</taxon>
        <taxon>Streptophyta</taxon>
        <taxon>Embryophyta</taxon>
        <taxon>Tracheophyta</taxon>
        <taxon>Spermatophyta</taxon>
        <taxon>Magnoliopsida</taxon>
        <taxon>Liliopsida</taxon>
        <taxon>Araceae</taxon>
        <taxon>Pothoideae</taxon>
        <taxon>Potheae</taxon>
        <taxon>Anthurium</taxon>
    </lineage>
</organism>
<dbReference type="Pfam" id="PF02798">
    <property type="entry name" value="GST_N"/>
    <property type="match status" value="1"/>
</dbReference>
<proteinExistence type="predicted"/>
<dbReference type="InterPro" id="IPR004045">
    <property type="entry name" value="Glutathione_S-Trfase_N"/>
</dbReference>
<evidence type="ECO:0000313" key="6">
    <source>
        <dbReference type="EMBL" id="JAT64240.1"/>
    </source>
</evidence>
<evidence type="ECO:0000259" key="5">
    <source>
        <dbReference type="PROSITE" id="PS50405"/>
    </source>
</evidence>
<dbReference type="Pfam" id="PF14497">
    <property type="entry name" value="GST_C_3"/>
    <property type="match status" value="1"/>
</dbReference>
<dbReference type="GO" id="GO:0004364">
    <property type="term" value="F:glutathione transferase activity"/>
    <property type="evidence" value="ECO:0007669"/>
    <property type="project" value="UniProtKB-EC"/>
</dbReference>
<dbReference type="InterPro" id="IPR010987">
    <property type="entry name" value="Glutathione-S-Trfase_C-like"/>
</dbReference>
<dbReference type="InterPro" id="IPR036282">
    <property type="entry name" value="Glutathione-S-Trfase_C_sf"/>
</dbReference>
<reference evidence="6" key="1">
    <citation type="submission" date="2015-07" db="EMBL/GenBank/DDBJ databases">
        <title>Transcriptome Assembly of Anthurium amnicola.</title>
        <authorList>
            <person name="Suzuki J."/>
        </authorList>
    </citation>
    <scope>NUCLEOTIDE SEQUENCE</scope>
</reference>
<dbReference type="FunFam" id="1.20.1050.10:FF:000030">
    <property type="entry name" value="Glutathione S-transferase S1"/>
    <property type="match status" value="1"/>
</dbReference>
<dbReference type="SFLD" id="SFLDS00019">
    <property type="entry name" value="Glutathione_Transferase_(cytos"/>
    <property type="match status" value="1"/>
</dbReference>
<dbReference type="InterPro" id="IPR036249">
    <property type="entry name" value="Thioredoxin-like_sf"/>
</dbReference>
<dbReference type="PANTHER" id="PTHR11571">
    <property type="entry name" value="GLUTATHIONE S-TRANSFERASE"/>
    <property type="match status" value="1"/>
</dbReference>
<feature type="domain" description="GST N-terminal" evidence="4">
    <location>
        <begin position="3"/>
        <end position="80"/>
    </location>
</feature>
<dbReference type="AlphaFoldDB" id="A0A1D1ZBH7"/>
<protein>
    <recommendedName>
        <fullName evidence="1">glutathione transferase</fullName>
        <ecNumber evidence="1">2.5.1.18</ecNumber>
    </recommendedName>
</protein>
<dbReference type="GO" id="GO:0006749">
    <property type="term" value="P:glutathione metabolic process"/>
    <property type="evidence" value="ECO:0007669"/>
    <property type="project" value="TreeGrafter"/>
</dbReference>
<dbReference type="FunFam" id="3.40.30.10:FF:000035">
    <property type="entry name" value="hematopoietic prostaglandin D synthase"/>
    <property type="match status" value="1"/>
</dbReference>
<dbReference type="PROSITE" id="PS50405">
    <property type="entry name" value="GST_CTER"/>
    <property type="match status" value="1"/>
</dbReference>